<feature type="compositionally biased region" description="Basic and acidic residues" evidence="9">
    <location>
        <begin position="854"/>
        <end position="867"/>
    </location>
</feature>
<dbReference type="Gene3D" id="3.40.50.150">
    <property type="entry name" value="Vaccinia Virus protein VP39"/>
    <property type="match status" value="1"/>
</dbReference>
<feature type="region of interest" description="Disordered" evidence="9">
    <location>
        <begin position="1232"/>
        <end position="1254"/>
    </location>
</feature>
<dbReference type="InterPro" id="IPR050082">
    <property type="entry name" value="RNA_methyltr_RlmE"/>
</dbReference>
<dbReference type="Pfam" id="PF11861">
    <property type="entry name" value="DUF3381"/>
    <property type="match status" value="1"/>
</dbReference>
<feature type="active site" description="Proton acceptor" evidence="8">
    <location>
        <position position="509"/>
    </location>
</feature>
<dbReference type="InterPro" id="IPR015507">
    <property type="entry name" value="rRNA-MeTfrase_E"/>
</dbReference>
<evidence type="ECO:0000256" key="5">
    <source>
        <dbReference type="ARBA" id="ARBA00022679"/>
    </source>
</evidence>
<evidence type="ECO:0000259" key="11">
    <source>
        <dbReference type="Pfam" id="PF07780"/>
    </source>
</evidence>
<dbReference type="EC" id="2.1.1.-" evidence="8"/>
<comment type="function">
    <text evidence="8">Probable methyltransferase involved in the maturation of rRNA and in the biogenesis of ribosomal subunits.</text>
</comment>
<feature type="region of interest" description="Disordered" evidence="9">
    <location>
        <begin position="898"/>
        <end position="1053"/>
    </location>
</feature>
<evidence type="ECO:0000256" key="8">
    <source>
        <dbReference type="HAMAP-Rule" id="MF_03163"/>
    </source>
</evidence>
<feature type="region of interest" description="Disordered" evidence="9">
    <location>
        <begin position="323"/>
        <end position="344"/>
    </location>
</feature>
<dbReference type="GO" id="GO:0016435">
    <property type="term" value="F:rRNA (guanine) methyltransferase activity"/>
    <property type="evidence" value="ECO:0007669"/>
    <property type="project" value="TreeGrafter"/>
</dbReference>
<comment type="catalytic activity">
    <reaction evidence="8">
        <text>a ribonucleotide in rRNA + S-adenosyl-L-methionine = a 2'-O-methylribonucleotide in rRNA + S-adenosyl-L-homocysteine + H(+)</text>
        <dbReference type="Rhea" id="RHEA:48628"/>
        <dbReference type="Rhea" id="RHEA-COMP:12164"/>
        <dbReference type="Rhea" id="RHEA-COMP:12165"/>
        <dbReference type="ChEBI" id="CHEBI:15378"/>
        <dbReference type="ChEBI" id="CHEBI:57856"/>
        <dbReference type="ChEBI" id="CHEBI:59789"/>
        <dbReference type="ChEBI" id="CHEBI:90675"/>
        <dbReference type="ChEBI" id="CHEBI:90676"/>
    </reaction>
</comment>
<dbReference type="InterPro" id="IPR024576">
    <property type="entry name" value="rRNA_MeTfrase_Spb1_DUF3381"/>
</dbReference>
<feature type="binding site" evidence="8">
    <location>
        <position position="469"/>
    </location>
    <ligand>
        <name>S-adenosyl-L-methionine</name>
        <dbReference type="ChEBI" id="CHEBI:59789"/>
    </ligand>
</feature>
<accession>A0A5J4YIR5</accession>
<dbReference type="GO" id="GO:0000463">
    <property type="term" value="P:maturation of LSU-rRNA from tricistronic rRNA transcript (SSU-rRNA, 5.8S rRNA, LSU-rRNA)"/>
    <property type="evidence" value="ECO:0007669"/>
    <property type="project" value="TreeGrafter"/>
</dbReference>
<evidence type="ECO:0000256" key="3">
    <source>
        <dbReference type="ARBA" id="ARBA00022552"/>
    </source>
</evidence>
<evidence type="ECO:0000256" key="9">
    <source>
        <dbReference type="SAM" id="MobiDB-lite"/>
    </source>
</evidence>
<dbReference type="InterPro" id="IPR029063">
    <property type="entry name" value="SAM-dependent_MTases_sf"/>
</dbReference>
<dbReference type="Pfam" id="PF01728">
    <property type="entry name" value="FtsJ"/>
    <property type="match status" value="1"/>
</dbReference>
<dbReference type="InterPro" id="IPR012920">
    <property type="entry name" value="rRNA_MeTfrase_SPB1-like_C"/>
</dbReference>
<gene>
    <name evidence="13" type="ORF">FVE85_7700</name>
</gene>
<evidence type="ECO:0000256" key="4">
    <source>
        <dbReference type="ARBA" id="ARBA00022603"/>
    </source>
</evidence>
<dbReference type="GO" id="GO:0008650">
    <property type="term" value="F:rRNA (uridine-2'-O-)-methyltransferase activity"/>
    <property type="evidence" value="ECO:0007669"/>
    <property type="project" value="TreeGrafter"/>
</dbReference>
<evidence type="ECO:0000259" key="10">
    <source>
        <dbReference type="Pfam" id="PF01728"/>
    </source>
</evidence>
<dbReference type="PANTHER" id="PTHR10920:SF13">
    <property type="entry name" value="PRE-RRNA 2'-O-RIBOSE RNA METHYLTRANSFERASE FTSJ3"/>
    <property type="match status" value="1"/>
</dbReference>
<feature type="binding site" evidence="8">
    <location>
        <position position="393"/>
    </location>
    <ligand>
        <name>S-adenosyl-L-methionine</name>
        <dbReference type="ChEBI" id="CHEBI:59789"/>
    </ligand>
</feature>
<evidence type="ECO:0000256" key="7">
    <source>
        <dbReference type="ARBA" id="ARBA00023242"/>
    </source>
</evidence>
<feature type="region of interest" description="Disordered" evidence="9">
    <location>
        <begin position="823"/>
        <end position="882"/>
    </location>
</feature>
<feature type="binding site" evidence="8">
    <location>
        <position position="427"/>
    </location>
    <ligand>
        <name>S-adenosyl-L-methionine</name>
        <dbReference type="ChEBI" id="CHEBI:59789"/>
    </ligand>
</feature>
<keyword evidence="2 8" id="KW-0690">Ribosome biogenesis</keyword>
<name>A0A5J4YIR5_PORPP</name>
<feature type="compositionally biased region" description="Acidic residues" evidence="9">
    <location>
        <begin position="916"/>
        <end position="928"/>
    </location>
</feature>
<evidence type="ECO:0000256" key="6">
    <source>
        <dbReference type="ARBA" id="ARBA00022691"/>
    </source>
</evidence>
<keyword evidence="6 8" id="KW-0949">S-adenosyl-L-methionine</keyword>
<feature type="domain" description="Ribosomal RNA methyltransferase FtsJ" evidence="10">
    <location>
        <begin position="358"/>
        <end position="552"/>
    </location>
</feature>
<dbReference type="GO" id="GO:0000466">
    <property type="term" value="P:maturation of 5.8S rRNA from tricistronic rRNA transcript (SSU-rRNA, 5.8S rRNA, LSU-rRNA)"/>
    <property type="evidence" value="ECO:0007669"/>
    <property type="project" value="TreeGrafter"/>
</dbReference>
<keyword evidence="14" id="KW-1185">Reference proteome</keyword>
<comment type="caution">
    <text evidence="13">The sequence shown here is derived from an EMBL/GenBank/DDBJ whole genome shotgun (WGS) entry which is preliminary data.</text>
</comment>
<dbReference type="InterPro" id="IPR002877">
    <property type="entry name" value="RNA_MeTrfase_FtsJ_dom"/>
</dbReference>
<evidence type="ECO:0000259" key="12">
    <source>
        <dbReference type="Pfam" id="PF11861"/>
    </source>
</evidence>
<dbReference type="GO" id="GO:0030687">
    <property type="term" value="C:preribosome, large subunit precursor"/>
    <property type="evidence" value="ECO:0007669"/>
    <property type="project" value="TreeGrafter"/>
</dbReference>
<evidence type="ECO:0000313" key="14">
    <source>
        <dbReference type="Proteomes" id="UP000324585"/>
    </source>
</evidence>
<dbReference type="AlphaFoldDB" id="A0A5J4YIR5"/>
<feature type="region of interest" description="Disordered" evidence="9">
    <location>
        <begin position="743"/>
        <end position="765"/>
    </location>
</feature>
<dbReference type="EMBL" id="VRMN01000014">
    <property type="protein sequence ID" value="KAA8491279.1"/>
    <property type="molecule type" value="Genomic_DNA"/>
</dbReference>
<dbReference type="Proteomes" id="UP000324585">
    <property type="component" value="Unassembled WGS sequence"/>
</dbReference>
<feature type="compositionally biased region" description="Basic residues" evidence="9">
    <location>
        <begin position="1243"/>
        <end position="1254"/>
    </location>
</feature>
<feature type="binding site" evidence="8">
    <location>
        <position position="391"/>
    </location>
    <ligand>
        <name>S-adenosyl-L-methionine</name>
        <dbReference type="ChEBI" id="CHEBI:59789"/>
    </ligand>
</feature>
<feature type="compositionally biased region" description="Low complexity" evidence="9">
    <location>
        <begin position="225"/>
        <end position="235"/>
    </location>
</feature>
<evidence type="ECO:0000256" key="1">
    <source>
        <dbReference type="ARBA" id="ARBA00004604"/>
    </source>
</evidence>
<organism evidence="13 14">
    <name type="scientific">Porphyridium purpureum</name>
    <name type="common">Red alga</name>
    <name type="synonym">Porphyridium cruentum</name>
    <dbReference type="NCBI Taxonomy" id="35688"/>
    <lineage>
        <taxon>Eukaryota</taxon>
        <taxon>Rhodophyta</taxon>
        <taxon>Bangiophyceae</taxon>
        <taxon>Porphyridiales</taxon>
        <taxon>Porphyridiaceae</taxon>
        <taxon>Porphyridium</taxon>
    </lineage>
</organism>
<feature type="compositionally biased region" description="Low complexity" evidence="9">
    <location>
        <begin position="905"/>
        <end position="915"/>
    </location>
</feature>
<feature type="region of interest" description="Disordered" evidence="9">
    <location>
        <begin position="225"/>
        <end position="247"/>
    </location>
</feature>
<dbReference type="InterPro" id="IPR028589">
    <property type="entry name" value="SPB1-like"/>
</dbReference>
<dbReference type="SUPFAM" id="SSF53335">
    <property type="entry name" value="S-adenosyl-L-methionine-dependent methyltransferases"/>
    <property type="match status" value="1"/>
</dbReference>
<feature type="domain" description="Ribosomal RNA methyltransferase SPB1-like C-terminal" evidence="11">
    <location>
        <begin position="1065"/>
        <end position="1245"/>
    </location>
</feature>
<feature type="domain" description="DUF3381" evidence="12">
    <location>
        <begin position="598"/>
        <end position="791"/>
    </location>
</feature>
<keyword evidence="7 8" id="KW-0539">Nucleus</keyword>
<feature type="compositionally biased region" description="Basic and acidic residues" evidence="9">
    <location>
        <begin position="978"/>
        <end position="1001"/>
    </location>
</feature>
<proteinExistence type="inferred from homology"/>
<protein>
    <recommendedName>
        <fullName evidence="8">Putative rRNA methyltransferase</fullName>
        <ecNumber evidence="8">2.1.1.-</ecNumber>
    </recommendedName>
    <alternativeName>
        <fullName evidence="8">2'-O-ribose RNA methyltransferase SPB1 homolog</fullName>
    </alternativeName>
</protein>
<dbReference type="OMA" id="QRKDKYY"/>
<keyword evidence="4 8" id="KW-0489">Methyltransferase</keyword>
<dbReference type="GO" id="GO:0005730">
    <property type="term" value="C:nucleolus"/>
    <property type="evidence" value="ECO:0007669"/>
    <property type="project" value="UniProtKB-SubCell"/>
</dbReference>
<dbReference type="FunFam" id="3.40.50.150:FF:000004">
    <property type="entry name" value="AdoMet-dependent rRNA methyltransferase SPB1"/>
    <property type="match status" value="1"/>
</dbReference>
<dbReference type="OrthoDB" id="5032at2759"/>
<keyword evidence="3 8" id="KW-0698">rRNA processing</keyword>
<evidence type="ECO:0000313" key="13">
    <source>
        <dbReference type="EMBL" id="KAA8491279.1"/>
    </source>
</evidence>
<evidence type="ECO:0000256" key="2">
    <source>
        <dbReference type="ARBA" id="ARBA00022517"/>
    </source>
</evidence>
<comment type="subcellular location">
    <subcellularLocation>
        <location evidence="1 8">Nucleus</location>
        <location evidence="1 8">Nucleolus</location>
    </subcellularLocation>
</comment>
<dbReference type="HAMAP" id="MF_01547">
    <property type="entry name" value="RNA_methyltr_E"/>
    <property type="match status" value="1"/>
</dbReference>
<feature type="binding site" evidence="8">
    <location>
        <position position="411"/>
    </location>
    <ligand>
        <name>S-adenosyl-L-methionine</name>
        <dbReference type="ChEBI" id="CHEBI:59789"/>
    </ligand>
</feature>
<dbReference type="Pfam" id="PF07780">
    <property type="entry name" value="Spb1_C"/>
    <property type="match status" value="1"/>
</dbReference>
<sequence>MRRPSWSYGQWRHRCVRFGAAPRGASSAEIPQQPVGRCSRLRAVNTVYPVAGSIYVAAPLLTATSCNTLIAFLCSIGFPSLSDQAAGEAAESTDCPTCTSPTIAATMCVCVIPLHVSGPICMVKYARRLEPGKFSNLAQSLSGSWRSSAQCTATENAWSSTCSSCSFCALRLHGLTLRLVRSSPTHGRKRSIPRASLSLGRRRTSAGTAPRRGCHCCEARARPAQPQTPRRAFPAGARSLAAPPGRTPRAAFRHARATGLAALPRTLHAFERLFSAEIAGGAVPHGTAPTGGTVPQVQRECAPADFCAARRCVHWCGATAAHGSTSRAQPADRMGKKGKKTGRDRQDKFYHLAKEQGYRSRAAFKLVQLNKRHDVLSTAQHGVLDLCAAPGGWMQVARKLIPAHAPCVGVDLVPIKPIVGCIALQHDITSESCRAAVKRALQEHHQYRERVGSGQDSKLSQKVDVVLSDGSPNMGAAWIQDAFTQAEVTLAALKLAVEFLTPNGAFVTKVFRSSDYHSLLFVMNQLFAKVYATKPQASRSSSAEIYLVCLGFLAPQKVDPRLLDPKTVFKDLSALKAAAGDPNSSEARAMHALIAGRKVKKVAEGYEDGAVLVHKRDSVLSFIRSSTPIQLLSGVHSLHFDVSDASALEASASAPDASDRALTDAAAAREADGKNANDSFASVSAREMMDLVASMPGTTEEIRELFADLRVLGRREFKKILKWRQAVRKALEEYVKIGDVEDNASRTDSEASPNAERDEEDELDDIRKRVEQRRRRERKRESKLRVKAQRRIDMKMVLPDDELDMPTADGLFSLALAERANKTVRDRAKDSSVPVDSATVQYESISEDEDGLSADERLQREKEESRAAEAGSDSEADPYDAIERQLDILYDEYLDRKGSGKKTKAAQPDDAAAPQDDLEMEVVSDDESVLSSNSDESSGAEDEPGVRGSKRMEKVTELTPEAEIWFSNPIFQQGIRDAGSDARPARDDRKDAPRDSRRTEAKQLSSHDAGNGVDSPSLRATKKQAKSADSEGASIPELSHGAPANQAGAEGRPEIFDPAKYTVDELAEIAAIGKKMVLGGKRARQQLEDDAYNRYMKNDADEIPRWFGDEDFLHSQRIMPVTKAEVDEMKLRIQTLEALPTKKEQEAVARKKMKQARRMEVVRNKANAIVNQESSSSIEKVRAMEALYKNSGVLKKKKSFAGKTYMVASADGTKKQVGKGGRGNRIKYVDKRMLKDKRGAARAAKKAGHKRQKK</sequence>
<dbReference type="PANTHER" id="PTHR10920">
    <property type="entry name" value="RIBOSOMAL RNA METHYLTRANSFERASE"/>
    <property type="match status" value="1"/>
</dbReference>
<keyword evidence="5 8" id="KW-0808">Transferase</keyword>
<comment type="similarity">
    <text evidence="8">Belongs to the class I-like SAM-binding methyltransferase superfamily. RNA methyltransferase RlmE family. SPB1 subfamily.</text>
</comment>
<dbReference type="HAMAP" id="MF_03163">
    <property type="entry name" value="RNA_methyltr_E_SPB1"/>
    <property type="match status" value="1"/>
</dbReference>
<reference evidence="14" key="1">
    <citation type="journal article" date="2019" name="Nat. Commun.">
        <title>Expansion of phycobilisome linker gene families in mesophilic red algae.</title>
        <authorList>
            <person name="Lee J."/>
            <person name="Kim D."/>
            <person name="Bhattacharya D."/>
            <person name="Yoon H.S."/>
        </authorList>
    </citation>
    <scope>NUCLEOTIDE SEQUENCE [LARGE SCALE GENOMIC DNA]</scope>
    <source>
        <strain evidence="14">CCMP 1328</strain>
    </source>
</reference>